<keyword evidence="3" id="KW-0804">Transcription</keyword>
<dbReference type="PANTHER" id="PTHR38465">
    <property type="entry name" value="HTH-TYPE TRANSCRIPTIONAL REGULATOR MJ1563-RELATED"/>
    <property type="match status" value="1"/>
</dbReference>
<accession>A0ABQ2UIW1</accession>
<evidence type="ECO:0000259" key="4">
    <source>
        <dbReference type="Pfam" id="PF12802"/>
    </source>
</evidence>
<dbReference type="InterPro" id="IPR000835">
    <property type="entry name" value="HTH_MarR-typ"/>
</dbReference>
<evidence type="ECO:0000313" key="5">
    <source>
        <dbReference type="EMBL" id="GGU38696.1"/>
    </source>
</evidence>
<organism evidence="5 6">
    <name type="scientific">Lentzea flava</name>
    <dbReference type="NCBI Taxonomy" id="103732"/>
    <lineage>
        <taxon>Bacteria</taxon>
        <taxon>Bacillati</taxon>
        <taxon>Actinomycetota</taxon>
        <taxon>Actinomycetes</taxon>
        <taxon>Pseudonocardiales</taxon>
        <taxon>Pseudonocardiaceae</taxon>
        <taxon>Lentzea</taxon>
    </lineage>
</organism>
<keyword evidence="6" id="KW-1185">Reference proteome</keyword>
<dbReference type="InterPro" id="IPR036390">
    <property type="entry name" value="WH_DNA-bd_sf"/>
</dbReference>
<protein>
    <recommendedName>
        <fullName evidence="4">HTH marR-type domain-containing protein</fullName>
    </recommendedName>
</protein>
<evidence type="ECO:0000256" key="2">
    <source>
        <dbReference type="ARBA" id="ARBA00023125"/>
    </source>
</evidence>
<name>A0ABQ2UIW1_9PSEU</name>
<evidence type="ECO:0000313" key="6">
    <source>
        <dbReference type="Proteomes" id="UP000649573"/>
    </source>
</evidence>
<keyword evidence="1" id="KW-0805">Transcription regulation</keyword>
<evidence type="ECO:0000256" key="3">
    <source>
        <dbReference type="ARBA" id="ARBA00023163"/>
    </source>
</evidence>
<gene>
    <name evidence="5" type="ORF">GCM10010178_33790</name>
</gene>
<dbReference type="Pfam" id="PF12802">
    <property type="entry name" value="MarR_2"/>
    <property type="match status" value="1"/>
</dbReference>
<keyword evidence="2" id="KW-0238">DNA-binding</keyword>
<dbReference type="Gene3D" id="1.10.10.10">
    <property type="entry name" value="Winged helix-like DNA-binding domain superfamily/Winged helix DNA-binding domain"/>
    <property type="match status" value="1"/>
</dbReference>
<dbReference type="Proteomes" id="UP000649573">
    <property type="component" value="Unassembled WGS sequence"/>
</dbReference>
<dbReference type="PANTHER" id="PTHR38465:SF2">
    <property type="entry name" value="HTH-TYPE TRANSCRIPTIONAL REGULATOR MMPR5"/>
    <property type="match status" value="1"/>
</dbReference>
<dbReference type="SUPFAM" id="SSF46785">
    <property type="entry name" value="Winged helix' DNA-binding domain"/>
    <property type="match status" value="1"/>
</dbReference>
<dbReference type="InterPro" id="IPR036388">
    <property type="entry name" value="WH-like_DNA-bd_sf"/>
</dbReference>
<dbReference type="InterPro" id="IPR052362">
    <property type="entry name" value="HTH-GbsR_regulator"/>
</dbReference>
<reference evidence="6" key="1">
    <citation type="journal article" date="2019" name="Int. J. Syst. Evol. Microbiol.">
        <title>The Global Catalogue of Microorganisms (GCM) 10K type strain sequencing project: providing services to taxonomists for standard genome sequencing and annotation.</title>
        <authorList>
            <consortium name="The Broad Institute Genomics Platform"/>
            <consortium name="The Broad Institute Genome Sequencing Center for Infectious Disease"/>
            <person name="Wu L."/>
            <person name="Ma J."/>
        </authorList>
    </citation>
    <scope>NUCLEOTIDE SEQUENCE [LARGE SCALE GENOMIC DNA]</scope>
    <source>
        <strain evidence="6">JCM 3296</strain>
    </source>
</reference>
<dbReference type="EMBL" id="BMRE01000012">
    <property type="protein sequence ID" value="GGU38696.1"/>
    <property type="molecule type" value="Genomic_DNA"/>
</dbReference>
<evidence type="ECO:0000256" key="1">
    <source>
        <dbReference type="ARBA" id="ARBA00023015"/>
    </source>
</evidence>
<sequence>MSSPFPLGSRLANVQKFLKTDGFGVTGETDRKQAAEHLALTLVGAGMQRMAARVLAAFLFTDAPSLTAGDLSEELGASAGSVSGAIKMVMQMGLIERAPAPGSRREHYRMRDRAWTTLYGRQHAPIDDILSAVAHGVETVGPGPARERLIYMRDFYEFLLSEVPTLIERFEAQRSGQHRGESRP</sequence>
<dbReference type="Gene3D" id="1.10.287.160">
    <property type="entry name" value="HR1 repeat"/>
    <property type="match status" value="1"/>
</dbReference>
<proteinExistence type="predicted"/>
<feature type="domain" description="HTH marR-type" evidence="4">
    <location>
        <begin position="46"/>
        <end position="106"/>
    </location>
</feature>
<comment type="caution">
    <text evidence="5">The sequence shown here is derived from an EMBL/GenBank/DDBJ whole genome shotgun (WGS) entry which is preliminary data.</text>
</comment>